<sequence length="104" mass="11584">MPFHAEHAELVKFVNDMKTQHDIIGDRIQKAHMHAQSLQGPTFQGGAGKAFQSTFEQFLTSANKMNEALMKNSENLKSAGDQYAQMEEGNLSTLQKTADTLNWA</sequence>
<proteinExistence type="predicted"/>
<dbReference type="SUPFAM" id="SSF140453">
    <property type="entry name" value="EsxAB dimer-like"/>
    <property type="match status" value="1"/>
</dbReference>
<dbReference type="RefSeq" id="WP_067880884.1">
    <property type="nucleotide sequence ID" value="NZ_JAAXOP010000004.1"/>
</dbReference>
<dbReference type="Pfam" id="PF06013">
    <property type="entry name" value="WXG100"/>
    <property type="match status" value="1"/>
</dbReference>
<reference evidence="1 2" key="1">
    <citation type="submission" date="2020-04" db="EMBL/GenBank/DDBJ databases">
        <title>MicrobeNet Type strains.</title>
        <authorList>
            <person name="Nicholson A.C."/>
        </authorList>
    </citation>
    <scope>NUCLEOTIDE SEQUENCE [LARGE SCALE GENOMIC DNA]</scope>
    <source>
        <strain evidence="1 2">JCM 12354</strain>
    </source>
</reference>
<accession>A0A846XZF7</accession>
<protein>
    <submittedName>
        <fullName evidence="1">WXG100 family type VII secretion target</fullName>
    </submittedName>
</protein>
<keyword evidence="2" id="KW-1185">Reference proteome</keyword>
<gene>
    <name evidence="1" type="ORF">HGA08_09420</name>
</gene>
<evidence type="ECO:0000313" key="2">
    <source>
        <dbReference type="Proteomes" id="UP000565711"/>
    </source>
</evidence>
<dbReference type="AlphaFoldDB" id="A0A846XZF7"/>
<organism evidence="1 2">
    <name type="scientific">Nocardia vermiculata</name>
    <dbReference type="NCBI Taxonomy" id="257274"/>
    <lineage>
        <taxon>Bacteria</taxon>
        <taxon>Bacillati</taxon>
        <taxon>Actinomycetota</taxon>
        <taxon>Actinomycetes</taxon>
        <taxon>Mycobacteriales</taxon>
        <taxon>Nocardiaceae</taxon>
        <taxon>Nocardia</taxon>
    </lineage>
</organism>
<dbReference type="InterPro" id="IPR036689">
    <property type="entry name" value="ESAT-6-like_sf"/>
</dbReference>
<name>A0A846XZF7_9NOCA</name>
<comment type="caution">
    <text evidence="1">The sequence shown here is derived from an EMBL/GenBank/DDBJ whole genome shotgun (WGS) entry which is preliminary data.</text>
</comment>
<evidence type="ECO:0000313" key="1">
    <source>
        <dbReference type="EMBL" id="NKY50428.1"/>
    </source>
</evidence>
<dbReference type="EMBL" id="JAAXOP010000004">
    <property type="protein sequence ID" value="NKY50428.1"/>
    <property type="molecule type" value="Genomic_DNA"/>
</dbReference>
<dbReference type="Gene3D" id="1.10.287.1060">
    <property type="entry name" value="ESAT-6-like"/>
    <property type="match status" value="1"/>
</dbReference>
<dbReference type="Proteomes" id="UP000565711">
    <property type="component" value="Unassembled WGS sequence"/>
</dbReference>
<dbReference type="InterPro" id="IPR010310">
    <property type="entry name" value="T7SS_ESAT-6-like"/>
</dbReference>